<feature type="transmembrane region" description="Helical" evidence="1">
    <location>
        <begin position="20"/>
        <end position="48"/>
    </location>
</feature>
<proteinExistence type="predicted"/>
<sequence>MQNSTAAQSYPESTSFFDEGFVITAWALVAIFITLLLLPLNVPTWCYIRSLHKRIKKTGKWDDIIVETFESFCCIAVCVLISTAYIIAFAFRWDKDYFASPPSMLEVLGLAFQMVISLNIASAIVFGLFWGLIGLAERFQASPKKYEEV</sequence>
<protein>
    <submittedName>
        <fullName evidence="2 4">Uncharacterized protein</fullName>
    </submittedName>
</protein>
<feature type="transmembrane region" description="Helical" evidence="1">
    <location>
        <begin position="111"/>
        <end position="136"/>
    </location>
</feature>
<dbReference type="AlphaFoldDB" id="A0A6A6YDV8"/>
<evidence type="ECO:0000256" key="1">
    <source>
        <dbReference type="SAM" id="Phobius"/>
    </source>
</evidence>
<evidence type="ECO:0000313" key="3">
    <source>
        <dbReference type="Proteomes" id="UP000504636"/>
    </source>
</evidence>
<evidence type="ECO:0000313" key="4">
    <source>
        <dbReference type="RefSeq" id="XP_033573976.1"/>
    </source>
</evidence>
<organism evidence="2">
    <name type="scientific">Mytilinidion resinicola</name>
    <dbReference type="NCBI Taxonomy" id="574789"/>
    <lineage>
        <taxon>Eukaryota</taxon>
        <taxon>Fungi</taxon>
        <taxon>Dikarya</taxon>
        <taxon>Ascomycota</taxon>
        <taxon>Pezizomycotina</taxon>
        <taxon>Dothideomycetes</taxon>
        <taxon>Pleosporomycetidae</taxon>
        <taxon>Mytilinidiales</taxon>
        <taxon>Mytilinidiaceae</taxon>
        <taxon>Mytilinidion</taxon>
    </lineage>
</organism>
<dbReference type="EMBL" id="MU003706">
    <property type="protein sequence ID" value="KAF2807012.1"/>
    <property type="molecule type" value="Genomic_DNA"/>
</dbReference>
<keyword evidence="1" id="KW-0812">Transmembrane</keyword>
<gene>
    <name evidence="2 4" type="ORF">BDZ99DRAFT_89911</name>
</gene>
<dbReference type="OrthoDB" id="10542133at2759"/>
<dbReference type="Proteomes" id="UP000504636">
    <property type="component" value="Unplaced"/>
</dbReference>
<keyword evidence="1" id="KW-1133">Transmembrane helix</keyword>
<keyword evidence="1" id="KW-0472">Membrane</keyword>
<reference evidence="2 4" key="1">
    <citation type="journal article" date="2020" name="Stud. Mycol.">
        <title>101 Dothideomycetes genomes: a test case for predicting lifestyles and emergence of pathogens.</title>
        <authorList>
            <person name="Haridas S."/>
            <person name="Albert R."/>
            <person name="Binder M."/>
            <person name="Bloem J."/>
            <person name="Labutti K."/>
            <person name="Salamov A."/>
            <person name="Andreopoulos B."/>
            <person name="Baker S."/>
            <person name="Barry K."/>
            <person name="Bills G."/>
            <person name="Bluhm B."/>
            <person name="Cannon C."/>
            <person name="Castanera R."/>
            <person name="Culley D."/>
            <person name="Daum C."/>
            <person name="Ezra D."/>
            <person name="Gonzalez J."/>
            <person name="Henrissat B."/>
            <person name="Kuo A."/>
            <person name="Liang C."/>
            <person name="Lipzen A."/>
            <person name="Lutzoni F."/>
            <person name="Magnuson J."/>
            <person name="Mondo S."/>
            <person name="Nolan M."/>
            <person name="Ohm R."/>
            <person name="Pangilinan J."/>
            <person name="Park H.-J."/>
            <person name="Ramirez L."/>
            <person name="Alfaro M."/>
            <person name="Sun H."/>
            <person name="Tritt A."/>
            <person name="Yoshinaga Y."/>
            <person name="Zwiers L.-H."/>
            <person name="Turgeon B."/>
            <person name="Goodwin S."/>
            <person name="Spatafora J."/>
            <person name="Crous P."/>
            <person name="Grigoriev I."/>
        </authorList>
    </citation>
    <scope>NUCLEOTIDE SEQUENCE</scope>
    <source>
        <strain evidence="2 4">CBS 304.34</strain>
    </source>
</reference>
<dbReference type="GeneID" id="54469899"/>
<feature type="transmembrane region" description="Helical" evidence="1">
    <location>
        <begin position="69"/>
        <end position="91"/>
    </location>
</feature>
<reference evidence="4" key="2">
    <citation type="submission" date="2020-04" db="EMBL/GenBank/DDBJ databases">
        <authorList>
            <consortium name="NCBI Genome Project"/>
        </authorList>
    </citation>
    <scope>NUCLEOTIDE SEQUENCE</scope>
    <source>
        <strain evidence="4">CBS 304.34</strain>
    </source>
</reference>
<keyword evidence="3" id="KW-1185">Reference proteome</keyword>
<evidence type="ECO:0000313" key="2">
    <source>
        <dbReference type="EMBL" id="KAF2807012.1"/>
    </source>
</evidence>
<accession>A0A6A6YDV8</accession>
<reference evidence="4" key="3">
    <citation type="submission" date="2025-04" db="UniProtKB">
        <authorList>
            <consortium name="RefSeq"/>
        </authorList>
    </citation>
    <scope>IDENTIFICATION</scope>
    <source>
        <strain evidence="4">CBS 304.34</strain>
    </source>
</reference>
<dbReference type="RefSeq" id="XP_033573976.1">
    <property type="nucleotide sequence ID" value="XM_033729006.1"/>
</dbReference>
<name>A0A6A6YDV8_9PEZI</name>